<dbReference type="GO" id="GO:0006629">
    <property type="term" value="P:lipid metabolic process"/>
    <property type="evidence" value="ECO:0007669"/>
    <property type="project" value="InterPro"/>
</dbReference>
<accession>A0AAV5TJU9</accession>
<dbReference type="AlphaFoldDB" id="A0AAV5TJU9"/>
<evidence type="ECO:0000313" key="5">
    <source>
        <dbReference type="Proteomes" id="UP001432027"/>
    </source>
</evidence>
<dbReference type="Gene3D" id="3.40.50.1820">
    <property type="entry name" value="alpha/beta hydrolase"/>
    <property type="match status" value="1"/>
</dbReference>
<protein>
    <recommendedName>
        <fullName evidence="3">Partial AB-hydrolase lipase domain-containing protein</fullName>
    </recommendedName>
</protein>
<comment type="similarity">
    <text evidence="1">Belongs to the AB hydrolase superfamily. Lipase family.</text>
</comment>
<dbReference type="Proteomes" id="UP001432027">
    <property type="component" value="Unassembled WGS sequence"/>
</dbReference>
<feature type="active site" description="Nucleophile" evidence="2">
    <location>
        <position position="161"/>
    </location>
</feature>
<feature type="domain" description="Partial AB-hydrolase lipase" evidence="3">
    <location>
        <begin position="24"/>
        <end position="85"/>
    </location>
</feature>
<dbReference type="GO" id="GO:0016788">
    <property type="term" value="F:hydrolase activity, acting on ester bonds"/>
    <property type="evidence" value="ECO:0007669"/>
    <property type="project" value="InterPro"/>
</dbReference>
<dbReference type="InterPro" id="IPR025483">
    <property type="entry name" value="Lipase_euk"/>
</dbReference>
<proteinExistence type="inferred from homology"/>
<evidence type="ECO:0000259" key="3">
    <source>
        <dbReference type="Pfam" id="PF04083"/>
    </source>
</evidence>
<reference evidence="4" key="1">
    <citation type="submission" date="2023-10" db="EMBL/GenBank/DDBJ databases">
        <title>Genome assembly of Pristionchus species.</title>
        <authorList>
            <person name="Yoshida K."/>
            <person name="Sommer R.J."/>
        </authorList>
    </citation>
    <scope>NUCLEOTIDE SEQUENCE</scope>
    <source>
        <strain evidence="4">RS0144</strain>
    </source>
</reference>
<dbReference type="SUPFAM" id="SSF53474">
    <property type="entry name" value="alpha/beta-Hydrolases"/>
    <property type="match status" value="1"/>
</dbReference>
<feature type="active site" description="Charge relay system" evidence="2">
    <location>
        <position position="338"/>
    </location>
</feature>
<dbReference type="InterPro" id="IPR006693">
    <property type="entry name" value="AB_hydrolase_lipase"/>
</dbReference>
<dbReference type="InterPro" id="IPR029058">
    <property type="entry name" value="AB_hydrolase_fold"/>
</dbReference>
<dbReference type="PANTHER" id="PTHR11005">
    <property type="entry name" value="LYSOSOMAL ACID LIPASE-RELATED"/>
    <property type="match status" value="1"/>
</dbReference>
<dbReference type="PIRSF" id="PIRSF000862">
    <property type="entry name" value="Steryl_ester_lip"/>
    <property type="match status" value="1"/>
</dbReference>
<dbReference type="FunFam" id="3.40.50.1820:FF:000410">
    <property type="entry name" value="Lipase"/>
    <property type="match status" value="1"/>
</dbReference>
<dbReference type="EMBL" id="BTSX01000004">
    <property type="protein sequence ID" value="GMS94462.1"/>
    <property type="molecule type" value="Genomic_DNA"/>
</dbReference>
<evidence type="ECO:0000313" key="4">
    <source>
        <dbReference type="EMBL" id="GMS94462.1"/>
    </source>
</evidence>
<feature type="active site" description="Charge relay system" evidence="2">
    <location>
        <position position="370"/>
    </location>
</feature>
<organism evidence="4 5">
    <name type="scientific">Pristionchus entomophagus</name>
    <dbReference type="NCBI Taxonomy" id="358040"/>
    <lineage>
        <taxon>Eukaryota</taxon>
        <taxon>Metazoa</taxon>
        <taxon>Ecdysozoa</taxon>
        <taxon>Nematoda</taxon>
        <taxon>Chromadorea</taxon>
        <taxon>Rhabditida</taxon>
        <taxon>Rhabditina</taxon>
        <taxon>Diplogasteromorpha</taxon>
        <taxon>Diplogasteroidea</taxon>
        <taxon>Neodiplogasteridae</taxon>
        <taxon>Pristionchus</taxon>
    </lineage>
</organism>
<evidence type="ECO:0000256" key="2">
    <source>
        <dbReference type="PIRSR" id="PIRSR000862-1"/>
    </source>
</evidence>
<keyword evidence="5" id="KW-1185">Reference proteome</keyword>
<dbReference type="Pfam" id="PF04083">
    <property type="entry name" value="Abhydro_lipase"/>
    <property type="match status" value="1"/>
</dbReference>
<name>A0AAV5TJU9_9BILA</name>
<evidence type="ECO:0000256" key="1">
    <source>
        <dbReference type="ARBA" id="ARBA00010701"/>
    </source>
</evidence>
<sequence length="401" mass="45375">ILWMLAIVPICYSLDDPEAYMNMMDMIRHWGYPAEQHEVITADGYILGLHRIPHGRHSDANSSCHRPPVMFSHGLGGGPSMFLLNPPESSPAFLLADAGFDVFLISHRGTTYSKRHVTLAPWDNKFWQFTIDEIVKYDATATIDKVLQLNGASQLYWVGLSQGTAVGFMTLADFPAYNSKVKALFQLGPVATGGFGKGLISLVYPLYRVAKPIVDFYRMAFGSHEVAPQISFIYRPLVRLCLAFPYIGPVCNKAPQLLMGPSTRTLNISRAPVYLSHTPSSTSTWNGLHWGQLASRRKIEHMDHNPLENIQRYGQEAPPPYNYSQIDVPIHLFWSKSDWLATQEDIETVLLKELRKEIVQEGKEIDGYNHIDFFVATDIAETVYNPITEIVRRQEKDMCER</sequence>
<gene>
    <name evidence="4" type="ORF">PENTCL1PPCAC_16637</name>
</gene>
<feature type="non-terminal residue" evidence="4">
    <location>
        <position position="1"/>
    </location>
</feature>
<comment type="caution">
    <text evidence="4">The sequence shown here is derived from an EMBL/GenBank/DDBJ whole genome shotgun (WGS) entry which is preliminary data.</text>
</comment>